<dbReference type="PROSITE" id="PS51094">
    <property type="entry name" value="PTS_EIIA_TYPE_2"/>
    <property type="match status" value="1"/>
</dbReference>
<evidence type="ECO:0000256" key="1">
    <source>
        <dbReference type="ARBA" id="ARBA00004496"/>
    </source>
</evidence>
<dbReference type="PROSITE" id="PS00372">
    <property type="entry name" value="PTS_EIIA_TYPE_2_HIS"/>
    <property type="match status" value="1"/>
</dbReference>
<dbReference type="EMBL" id="JACRTE010000004">
    <property type="protein sequence ID" value="MBC8596151.1"/>
    <property type="molecule type" value="Genomic_DNA"/>
</dbReference>
<keyword evidence="3" id="KW-0597">Phosphoprotein</keyword>
<evidence type="ECO:0000313" key="8">
    <source>
        <dbReference type="EMBL" id="MBC8596151.1"/>
    </source>
</evidence>
<reference evidence="8" key="1">
    <citation type="submission" date="2020-08" db="EMBL/GenBank/DDBJ databases">
        <title>Genome public.</title>
        <authorList>
            <person name="Liu C."/>
            <person name="Sun Q."/>
        </authorList>
    </citation>
    <scope>NUCLEOTIDE SEQUENCE</scope>
    <source>
        <strain evidence="8">NSJ-50</strain>
    </source>
</reference>
<dbReference type="GO" id="GO:0008982">
    <property type="term" value="F:protein-N(PI)-phosphohistidine-sugar phosphotransferase activity"/>
    <property type="evidence" value="ECO:0007669"/>
    <property type="project" value="InterPro"/>
</dbReference>
<dbReference type="Proteomes" id="UP000647416">
    <property type="component" value="Unassembled WGS sequence"/>
</dbReference>
<dbReference type="AlphaFoldDB" id="A0A926FA50"/>
<keyword evidence="4 8" id="KW-0762">Sugar transport</keyword>
<dbReference type="SUPFAM" id="SSF55804">
    <property type="entry name" value="Phoshotransferase/anion transport protein"/>
    <property type="match status" value="1"/>
</dbReference>
<comment type="subcellular location">
    <subcellularLocation>
        <location evidence="1">Cytoplasm</location>
    </subcellularLocation>
</comment>
<keyword evidence="9" id="KW-1185">Reference proteome</keyword>
<dbReference type="PANTHER" id="PTHR47738">
    <property type="entry name" value="PTS SYSTEM FRUCTOSE-LIKE EIIA COMPONENT-RELATED"/>
    <property type="match status" value="1"/>
</dbReference>
<keyword evidence="2" id="KW-0813">Transport</keyword>
<dbReference type="InterPro" id="IPR004715">
    <property type="entry name" value="PTS_IIA_fruc"/>
</dbReference>
<evidence type="ECO:0000256" key="2">
    <source>
        <dbReference type="ARBA" id="ARBA00022448"/>
    </source>
</evidence>
<dbReference type="GO" id="GO:0005737">
    <property type="term" value="C:cytoplasm"/>
    <property type="evidence" value="ECO:0007669"/>
    <property type="project" value="UniProtKB-SubCell"/>
</dbReference>
<dbReference type="InterPro" id="IPR002178">
    <property type="entry name" value="PTS_EIIA_type-2_dom"/>
</dbReference>
<evidence type="ECO:0000256" key="4">
    <source>
        <dbReference type="ARBA" id="ARBA00022597"/>
    </source>
</evidence>
<dbReference type="Gene3D" id="3.40.930.10">
    <property type="entry name" value="Mannitol-specific EII, Chain A"/>
    <property type="match status" value="1"/>
</dbReference>
<dbReference type="RefSeq" id="WP_262431696.1">
    <property type="nucleotide sequence ID" value="NZ_JACRTE010000004.1"/>
</dbReference>
<evidence type="ECO:0000256" key="3">
    <source>
        <dbReference type="ARBA" id="ARBA00022553"/>
    </source>
</evidence>
<dbReference type="NCBIfam" id="TIGR00848">
    <property type="entry name" value="fruA"/>
    <property type="match status" value="1"/>
</dbReference>
<protein>
    <submittedName>
        <fullName evidence="8">PTS sugar transporter subunit IIA</fullName>
    </submittedName>
</protein>
<dbReference type="CDD" id="cd00211">
    <property type="entry name" value="PTS_IIA_fru"/>
    <property type="match status" value="1"/>
</dbReference>
<keyword evidence="6" id="KW-0598">Phosphotransferase system</keyword>
<dbReference type="GO" id="GO:0016020">
    <property type="term" value="C:membrane"/>
    <property type="evidence" value="ECO:0007669"/>
    <property type="project" value="InterPro"/>
</dbReference>
<evidence type="ECO:0000256" key="6">
    <source>
        <dbReference type="ARBA" id="ARBA00022683"/>
    </source>
</evidence>
<dbReference type="InterPro" id="IPR051541">
    <property type="entry name" value="PTS_SugarTrans_NitroReg"/>
</dbReference>
<feature type="domain" description="PTS EIIA type-2" evidence="7">
    <location>
        <begin position="6"/>
        <end position="150"/>
    </location>
</feature>
<evidence type="ECO:0000313" key="9">
    <source>
        <dbReference type="Proteomes" id="UP000647416"/>
    </source>
</evidence>
<name>A0A926FA50_9FIRM</name>
<accession>A0A926FA50</accession>
<proteinExistence type="predicted"/>
<sequence length="150" mass="16315">MMDIASVLKKDRIILDLDAKDKNEALAKLTDLLFESGALNDKDAFLGDVLSREEISTTGIGNGIAIPHGKSLSVKETTVAIGRLKNETEWESVDGKPVKLVVLLAVNEADKTGVHVKLLSNMARKLASEENCKRLLDAKDADEIIKIFGE</sequence>
<comment type="caution">
    <text evidence="8">The sequence shown here is derived from an EMBL/GenBank/DDBJ whole genome shotgun (WGS) entry which is preliminary data.</text>
</comment>
<dbReference type="PANTHER" id="PTHR47738:SF2">
    <property type="entry name" value="PTS SYSTEM FRUCTOSE-LIKE EIIA COMPONENT"/>
    <property type="match status" value="1"/>
</dbReference>
<dbReference type="FunFam" id="3.40.930.10:FF:000009">
    <property type="entry name" value="PTS system, fructose specific IIABC component"/>
    <property type="match status" value="1"/>
</dbReference>
<dbReference type="InterPro" id="IPR016152">
    <property type="entry name" value="PTrfase/Anion_transptr"/>
</dbReference>
<keyword evidence="5" id="KW-0808">Transferase</keyword>
<dbReference type="GO" id="GO:0009401">
    <property type="term" value="P:phosphoenolpyruvate-dependent sugar phosphotransferase system"/>
    <property type="evidence" value="ECO:0007669"/>
    <property type="project" value="UniProtKB-KW"/>
</dbReference>
<gene>
    <name evidence="8" type="ORF">H8706_04615</name>
</gene>
<evidence type="ECO:0000259" key="7">
    <source>
        <dbReference type="PROSITE" id="PS51094"/>
    </source>
</evidence>
<dbReference type="Pfam" id="PF00359">
    <property type="entry name" value="PTS_EIIA_2"/>
    <property type="match status" value="1"/>
</dbReference>
<evidence type="ECO:0000256" key="5">
    <source>
        <dbReference type="ARBA" id="ARBA00022679"/>
    </source>
</evidence>
<organism evidence="8 9">
    <name type="scientific">Qingrenia yutianensis</name>
    <dbReference type="NCBI Taxonomy" id="2763676"/>
    <lineage>
        <taxon>Bacteria</taxon>
        <taxon>Bacillati</taxon>
        <taxon>Bacillota</taxon>
        <taxon>Clostridia</taxon>
        <taxon>Eubacteriales</taxon>
        <taxon>Oscillospiraceae</taxon>
        <taxon>Qingrenia</taxon>
    </lineage>
</organism>